<organism evidence="13 14">
    <name type="scientific">Nitrosovibrio tenuis</name>
    <dbReference type="NCBI Taxonomy" id="1233"/>
    <lineage>
        <taxon>Bacteria</taxon>
        <taxon>Pseudomonadati</taxon>
        <taxon>Pseudomonadota</taxon>
        <taxon>Betaproteobacteria</taxon>
        <taxon>Nitrosomonadales</taxon>
        <taxon>Nitrosomonadaceae</taxon>
        <taxon>Nitrosovibrio</taxon>
    </lineage>
</organism>
<dbReference type="InterPro" id="IPR004821">
    <property type="entry name" value="Cyt_trans-like"/>
</dbReference>
<keyword evidence="14" id="KW-1185">Reference proteome</keyword>
<evidence type="ECO:0000256" key="8">
    <source>
        <dbReference type="ARBA" id="ARBA00022840"/>
    </source>
</evidence>
<dbReference type="AlphaFoldDB" id="A0A1H7M0W7"/>
<dbReference type="CDD" id="cd02165">
    <property type="entry name" value="NMNAT"/>
    <property type="match status" value="1"/>
</dbReference>
<dbReference type="InterPro" id="IPR014729">
    <property type="entry name" value="Rossmann-like_a/b/a_fold"/>
</dbReference>
<accession>A0A1H7M0W7</accession>
<dbReference type="PANTHER" id="PTHR39321">
    <property type="entry name" value="NICOTINATE-NUCLEOTIDE ADENYLYLTRANSFERASE-RELATED"/>
    <property type="match status" value="1"/>
</dbReference>
<dbReference type="Gene3D" id="3.40.50.620">
    <property type="entry name" value="HUPs"/>
    <property type="match status" value="1"/>
</dbReference>
<dbReference type="GO" id="GO:0004515">
    <property type="term" value="F:nicotinate-nucleotide adenylyltransferase activity"/>
    <property type="evidence" value="ECO:0007669"/>
    <property type="project" value="UniProtKB-UniRule"/>
</dbReference>
<evidence type="ECO:0000256" key="7">
    <source>
        <dbReference type="ARBA" id="ARBA00022741"/>
    </source>
</evidence>
<evidence type="ECO:0000313" key="13">
    <source>
        <dbReference type="EMBL" id="SEL04834.1"/>
    </source>
</evidence>
<dbReference type="SUPFAM" id="SSF52374">
    <property type="entry name" value="Nucleotidylyl transferase"/>
    <property type="match status" value="1"/>
</dbReference>
<dbReference type="GO" id="GO:0005524">
    <property type="term" value="F:ATP binding"/>
    <property type="evidence" value="ECO:0007669"/>
    <property type="project" value="UniProtKB-KW"/>
</dbReference>
<dbReference type="OrthoDB" id="5295945at2"/>
<keyword evidence="5 11" id="KW-0808">Transferase</keyword>
<comment type="function">
    <text evidence="1 11">Catalyzes the reversible adenylation of nicotinate mononucleotide (NaMN) to nicotinic acid adenine dinucleotide (NaAD).</text>
</comment>
<protein>
    <recommendedName>
        <fullName evidence="11">Probable nicotinate-nucleotide adenylyltransferase</fullName>
        <ecNumber evidence="11">2.7.7.18</ecNumber>
    </recommendedName>
    <alternativeName>
        <fullName evidence="11">Deamido-NAD(+) diphosphorylase</fullName>
    </alternativeName>
    <alternativeName>
        <fullName evidence="11">Deamido-NAD(+) pyrophosphorylase</fullName>
    </alternativeName>
    <alternativeName>
        <fullName evidence="11">Nicotinate mononucleotide adenylyltransferase</fullName>
        <shortName evidence="11">NaMN adenylyltransferase</shortName>
    </alternativeName>
</protein>
<dbReference type="HAMAP" id="MF_00244">
    <property type="entry name" value="NaMN_adenylyltr"/>
    <property type="match status" value="1"/>
</dbReference>
<evidence type="ECO:0000256" key="10">
    <source>
        <dbReference type="ARBA" id="ARBA00048721"/>
    </source>
</evidence>
<dbReference type="NCBIfam" id="TIGR00482">
    <property type="entry name" value="nicotinate (nicotinamide) nucleotide adenylyltransferase"/>
    <property type="match status" value="1"/>
</dbReference>
<keyword evidence="6 11" id="KW-0548">Nucleotidyltransferase</keyword>
<evidence type="ECO:0000256" key="6">
    <source>
        <dbReference type="ARBA" id="ARBA00022695"/>
    </source>
</evidence>
<dbReference type="Pfam" id="PF01467">
    <property type="entry name" value="CTP_transf_like"/>
    <property type="match status" value="1"/>
</dbReference>
<proteinExistence type="inferred from homology"/>
<dbReference type="GO" id="GO:0009435">
    <property type="term" value="P:NAD+ biosynthetic process"/>
    <property type="evidence" value="ECO:0007669"/>
    <property type="project" value="UniProtKB-UniRule"/>
</dbReference>
<dbReference type="RefSeq" id="WP_090828434.1">
    <property type="nucleotide sequence ID" value="NZ_FOBH01000004.1"/>
</dbReference>
<comment type="pathway">
    <text evidence="2 11">Cofactor biosynthesis; NAD(+) biosynthesis; deamido-NAD(+) from nicotinate D-ribonucleotide: step 1/1.</text>
</comment>
<dbReference type="EC" id="2.7.7.18" evidence="11"/>
<name>A0A1H7M0W7_9PROT</name>
<dbReference type="NCBIfam" id="TIGR00125">
    <property type="entry name" value="cyt_tran_rel"/>
    <property type="match status" value="1"/>
</dbReference>
<evidence type="ECO:0000259" key="12">
    <source>
        <dbReference type="Pfam" id="PF01467"/>
    </source>
</evidence>
<evidence type="ECO:0000256" key="3">
    <source>
        <dbReference type="ARBA" id="ARBA00009014"/>
    </source>
</evidence>
<dbReference type="EMBL" id="FOBH01000004">
    <property type="protein sequence ID" value="SEL04834.1"/>
    <property type="molecule type" value="Genomic_DNA"/>
</dbReference>
<evidence type="ECO:0000256" key="4">
    <source>
        <dbReference type="ARBA" id="ARBA00022642"/>
    </source>
</evidence>
<dbReference type="NCBIfam" id="NF000840">
    <property type="entry name" value="PRK00071.1-3"/>
    <property type="match status" value="1"/>
</dbReference>
<evidence type="ECO:0000256" key="9">
    <source>
        <dbReference type="ARBA" id="ARBA00023027"/>
    </source>
</evidence>
<gene>
    <name evidence="11" type="primary">nadD</name>
    <name evidence="13" type="ORF">SAMN05216387_104221</name>
</gene>
<comment type="catalytic activity">
    <reaction evidence="10 11">
        <text>nicotinate beta-D-ribonucleotide + ATP + H(+) = deamido-NAD(+) + diphosphate</text>
        <dbReference type="Rhea" id="RHEA:22860"/>
        <dbReference type="ChEBI" id="CHEBI:15378"/>
        <dbReference type="ChEBI" id="CHEBI:30616"/>
        <dbReference type="ChEBI" id="CHEBI:33019"/>
        <dbReference type="ChEBI" id="CHEBI:57502"/>
        <dbReference type="ChEBI" id="CHEBI:58437"/>
        <dbReference type="EC" id="2.7.7.18"/>
    </reaction>
</comment>
<reference evidence="13 14" key="1">
    <citation type="submission" date="2016-10" db="EMBL/GenBank/DDBJ databases">
        <authorList>
            <person name="de Groot N.N."/>
        </authorList>
    </citation>
    <scope>NUCLEOTIDE SEQUENCE [LARGE SCALE GENOMIC DNA]</scope>
    <source>
        <strain evidence="13 14">Nv1</strain>
    </source>
</reference>
<keyword evidence="4 11" id="KW-0662">Pyridine nucleotide biosynthesis</keyword>
<comment type="similarity">
    <text evidence="3 11">Belongs to the NadD family.</text>
</comment>
<keyword evidence="7 11" id="KW-0547">Nucleotide-binding</keyword>
<keyword evidence="8 11" id="KW-0067">ATP-binding</keyword>
<dbReference type="STRING" id="1233.SAMN05216387_104221"/>
<evidence type="ECO:0000313" key="14">
    <source>
        <dbReference type="Proteomes" id="UP000198620"/>
    </source>
</evidence>
<evidence type="ECO:0000256" key="1">
    <source>
        <dbReference type="ARBA" id="ARBA00002324"/>
    </source>
</evidence>
<evidence type="ECO:0000256" key="5">
    <source>
        <dbReference type="ARBA" id="ARBA00022679"/>
    </source>
</evidence>
<dbReference type="PANTHER" id="PTHR39321:SF3">
    <property type="entry name" value="PHOSPHOPANTETHEINE ADENYLYLTRANSFERASE"/>
    <property type="match status" value="1"/>
</dbReference>
<feature type="domain" description="Cytidyltransferase-like" evidence="12">
    <location>
        <begin position="11"/>
        <end position="195"/>
    </location>
</feature>
<dbReference type="NCBIfam" id="NF000839">
    <property type="entry name" value="PRK00071.1-1"/>
    <property type="match status" value="1"/>
</dbReference>
<dbReference type="UniPathway" id="UPA00253">
    <property type="reaction ID" value="UER00332"/>
</dbReference>
<keyword evidence="9 11" id="KW-0520">NAD</keyword>
<evidence type="ECO:0000256" key="11">
    <source>
        <dbReference type="HAMAP-Rule" id="MF_00244"/>
    </source>
</evidence>
<evidence type="ECO:0000256" key="2">
    <source>
        <dbReference type="ARBA" id="ARBA00005019"/>
    </source>
</evidence>
<sequence length="224" mass="24934">MGKTGSRLTGIFGGTFDPIHYGHLRVAEEIAEMIRLDEMRFVPAATPRLRCAPVAMIQHRVAMARLAIQGNSRFVLDEREVHRHGVSYSIDSLWELKQELGESIILCFVIGADAFMKLPEWHSWRELFGLCHFVIAARPGHALMTNPDALPWELKEECAERWAPSTDELGQAPGGLIFIAPTTLLDISATNIRARIAAGKSIRYLLPDATLDYIAANHLYSEAG</sequence>
<dbReference type="Proteomes" id="UP000198620">
    <property type="component" value="Unassembled WGS sequence"/>
</dbReference>
<dbReference type="InterPro" id="IPR005248">
    <property type="entry name" value="NadD/NMNAT"/>
</dbReference>